<sequence length="460" mass="49973">MMAVENGKQAAEAAGGAAKPERAVKIAEKSSVQPRKPTANPKVALATFDLPYITFYYNQKLLVYKLGGEEFAVVVGKMKEALAEVLEEFYPLAGKLVQEEEDRALYVECEGTEGGVEVVEAEAEEVVVADLAEGEAPEELMKELVPYTGVMNLEGFSRPLLAVQFTKLKDGIALGCAFNHAILDGNSTWHFMTSWAELTRGEAISVCPVHNRSLARSTRVPLTLPISPAAHELADPNPSPPSSLRARVFSFPESTILRLKSAINSSLPAGTKPFSTFKSLAAHAWRSISRARRLPPDSITIFAVFADCRSRLRPPLPDSYFGNVIQAVFTGTAVHPLLTAPPEFAAGLLQQAIEAHDAAAIQARLEEYESKPKMFYFTDAGVNCVAVGSSPRFRVYDVDFGFGRPERVRSGKNNKFDGMVYLYPGRNGGKGIDVELTLDGQAMENLENDGEFLVAGGDEP</sequence>
<evidence type="ECO:0000256" key="1">
    <source>
        <dbReference type="ARBA" id="ARBA00009861"/>
    </source>
</evidence>
<dbReference type="PANTHER" id="PTHR31896:SF76">
    <property type="entry name" value="BAHD ACYLTRANSFERASE DCR"/>
    <property type="match status" value="1"/>
</dbReference>
<dbReference type="GO" id="GO:0016747">
    <property type="term" value="F:acyltransferase activity, transferring groups other than amino-acyl groups"/>
    <property type="evidence" value="ECO:0007669"/>
    <property type="project" value="UniProtKB-ARBA"/>
</dbReference>
<dbReference type="EMBL" id="JAGFBR010000019">
    <property type="protein sequence ID" value="KAH0448246.1"/>
    <property type="molecule type" value="Genomic_DNA"/>
</dbReference>
<keyword evidence="2" id="KW-0808">Transferase</keyword>
<protein>
    <recommendedName>
        <fullName evidence="6">BAHD acyltransferase DCR</fullName>
    </recommendedName>
</protein>
<evidence type="ECO:0000256" key="3">
    <source>
        <dbReference type="ARBA" id="ARBA00023315"/>
    </source>
</evidence>
<comment type="caution">
    <text evidence="4">The sequence shown here is derived from an EMBL/GenBank/DDBJ whole genome shotgun (WGS) entry which is preliminary data.</text>
</comment>
<proteinExistence type="inferred from homology"/>
<keyword evidence="3" id="KW-0012">Acyltransferase</keyword>
<reference evidence="4 5" key="1">
    <citation type="journal article" date="2021" name="Hortic Res">
        <title>Chromosome-scale assembly of the Dendrobium chrysotoxum genome enhances the understanding of orchid evolution.</title>
        <authorList>
            <person name="Zhang Y."/>
            <person name="Zhang G.Q."/>
            <person name="Zhang D."/>
            <person name="Liu X.D."/>
            <person name="Xu X.Y."/>
            <person name="Sun W.H."/>
            <person name="Yu X."/>
            <person name="Zhu X."/>
            <person name="Wang Z.W."/>
            <person name="Zhao X."/>
            <person name="Zhong W.Y."/>
            <person name="Chen H."/>
            <person name="Yin W.L."/>
            <person name="Huang T."/>
            <person name="Niu S.C."/>
            <person name="Liu Z.J."/>
        </authorList>
    </citation>
    <scope>NUCLEOTIDE SEQUENCE [LARGE SCALE GENOMIC DNA]</scope>
    <source>
        <strain evidence="4">Lindl</strain>
    </source>
</reference>
<organism evidence="4 5">
    <name type="scientific">Dendrobium chrysotoxum</name>
    <name type="common">Orchid</name>
    <dbReference type="NCBI Taxonomy" id="161865"/>
    <lineage>
        <taxon>Eukaryota</taxon>
        <taxon>Viridiplantae</taxon>
        <taxon>Streptophyta</taxon>
        <taxon>Embryophyta</taxon>
        <taxon>Tracheophyta</taxon>
        <taxon>Spermatophyta</taxon>
        <taxon>Magnoliopsida</taxon>
        <taxon>Liliopsida</taxon>
        <taxon>Asparagales</taxon>
        <taxon>Orchidaceae</taxon>
        <taxon>Epidendroideae</taxon>
        <taxon>Malaxideae</taxon>
        <taxon>Dendrobiinae</taxon>
        <taxon>Dendrobium</taxon>
    </lineage>
</organism>
<comment type="similarity">
    <text evidence="1">Belongs to the plant acyltransferase family.</text>
</comment>
<dbReference type="InterPro" id="IPR051283">
    <property type="entry name" value="Sec_Metabolite_Acyltrans"/>
</dbReference>
<dbReference type="PANTHER" id="PTHR31896">
    <property type="entry name" value="FAMILY REGULATORY PROTEIN, PUTATIVE (AFU_ORTHOLOGUE AFUA_3G14730)-RELATED"/>
    <property type="match status" value="1"/>
</dbReference>
<dbReference type="Pfam" id="PF02458">
    <property type="entry name" value="Transferase"/>
    <property type="match status" value="1"/>
</dbReference>
<keyword evidence="5" id="KW-1185">Reference proteome</keyword>
<evidence type="ECO:0008006" key="6">
    <source>
        <dbReference type="Google" id="ProtNLM"/>
    </source>
</evidence>
<accession>A0AAV7FW26</accession>
<dbReference type="InterPro" id="IPR023213">
    <property type="entry name" value="CAT-like_dom_sf"/>
</dbReference>
<dbReference type="FunFam" id="3.30.559.10:FF:000008">
    <property type="entry name" value="Tryptamine hydroxycinnamoyl transferase"/>
    <property type="match status" value="1"/>
</dbReference>
<dbReference type="Proteomes" id="UP000775213">
    <property type="component" value="Unassembled WGS sequence"/>
</dbReference>
<evidence type="ECO:0000313" key="5">
    <source>
        <dbReference type="Proteomes" id="UP000775213"/>
    </source>
</evidence>
<evidence type="ECO:0000313" key="4">
    <source>
        <dbReference type="EMBL" id="KAH0448246.1"/>
    </source>
</evidence>
<name>A0AAV7FW26_DENCH</name>
<dbReference type="AlphaFoldDB" id="A0AAV7FW26"/>
<evidence type="ECO:0000256" key="2">
    <source>
        <dbReference type="ARBA" id="ARBA00022679"/>
    </source>
</evidence>
<dbReference type="Gene3D" id="3.30.559.10">
    <property type="entry name" value="Chloramphenicol acetyltransferase-like domain"/>
    <property type="match status" value="2"/>
</dbReference>
<gene>
    <name evidence="4" type="ORF">IEQ34_022046</name>
</gene>